<dbReference type="Pfam" id="PF07963">
    <property type="entry name" value="N_methyl"/>
    <property type="match status" value="1"/>
</dbReference>
<protein>
    <submittedName>
        <fullName evidence="3">Pilus assembly protein</fullName>
    </submittedName>
</protein>
<dbReference type="SUPFAM" id="SSF54523">
    <property type="entry name" value="Pili subunits"/>
    <property type="match status" value="1"/>
</dbReference>
<dbReference type="InterPro" id="IPR012902">
    <property type="entry name" value="N_methyl_site"/>
</dbReference>
<name>A0A636G8J9_SALET</name>
<keyword evidence="2" id="KW-1133">Transmembrane helix</keyword>
<evidence type="ECO:0000256" key="2">
    <source>
        <dbReference type="SAM" id="Phobius"/>
    </source>
</evidence>
<accession>A0A636G8J9</accession>
<dbReference type="PROSITE" id="PS00409">
    <property type="entry name" value="PROKAR_NTER_METHYL"/>
    <property type="match status" value="1"/>
</dbReference>
<dbReference type="GO" id="GO:0043230">
    <property type="term" value="C:extracellular organelle"/>
    <property type="evidence" value="ECO:0007669"/>
    <property type="project" value="InterPro"/>
</dbReference>
<dbReference type="EMBL" id="AAMJPF010000012">
    <property type="protein sequence ID" value="EDI0271765.1"/>
    <property type="molecule type" value="Genomic_DNA"/>
</dbReference>
<organism evidence="3">
    <name type="scientific">Salmonella enterica subsp. enterica serovar Panama</name>
    <dbReference type="NCBI Taxonomy" id="29472"/>
    <lineage>
        <taxon>Bacteria</taxon>
        <taxon>Pseudomonadati</taxon>
        <taxon>Pseudomonadota</taxon>
        <taxon>Gammaproteobacteria</taxon>
        <taxon>Enterobacterales</taxon>
        <taxon>Enterobacteriaceae</taxon>
        <taxon>Salmonella</taxon>
    </lineage>
</organism>
<dbReference type="GO" id="GO:0016020">
    <property type="term" value="C:membrane"/>
    <property type="evidence" value="ECO:0007669"/>
    <property type="project" value="UniProtKB-SubCell"/>
</dbReference>
<evidence type="ECO:0000256" key="1">
    <source>
        <dbReference type="ARBA" id="ARBA00004167"/>
    </source>
</evidence>
<dbReference type="InterPro" id="IPR045584">
    <property type="entry name" value="Pilin-like"/>
</dbReference>
<comment type="subcellular location">
    <subcellularLocation>
        <location evidence="1">Membrane</location>
        <topology evidence="1">Single-pass membrane protein</topology>
    </subcellularLocation>
</comment>
<comment type="caution">
    <text evidence="3">The sequence shown here is derived from an EMBL/GenBank/DDBJ whole genome shotgun (WGS) entry which is preliminary data.</text>
</comment>
<sequence length="247" mass="25521">MAQPEKYLNLKKQRGMTLLEIIIVLGIIGTIAAGVVILAQRAYDSKAMTDLTTNINTIRTAMKDAYGSTGIYPLPAGTATAALNDQTITEDAGRATPIGKLIALGKLSTDEAKNNISNDFISAGAGDISANGVQKGYFIEINGLNRQQCRNILLQAGNSFDYVEVTDNAPAGAYHYNNTSVDLAGTLTGVTAAVPGADAAHPGTPALLTGSGIFRSLAANGNTQITADGVITACNDDSSNSVVLGSR</sequence>
<reference evidence="3" key="1">
    <citation type="submission" date="2018-07" db="EMBL/GenBank/DDBJ databases">
        <authorList>
            <person name="Ashton P.M."/>
            <person name="Dallman T."/>
            <person name="Nair S."/>
            <person name="De Pinna E."/>
            <person name="Peters T."/>
            <person name="Grant K."/>
        </authorList>
    </citation>
    <scope>NUCLEOTIDE SEQUENCE</scope>
    <source>
        <strain evidence="3">333397</strain>
    </source>
</reference>
<keyword evidence="2" id="KW-0812">Transmembrane</keyword>
<feature type="transmembrane region" description="Helical" evidence="2">
    <location>
        <begin position="21"/>
        <end position="39"/>
    </location>
</feature>
<gene>
    <name evidence="3" type="ORF">CC707_11620</name>
</gene>
<dbReference type="Pfam" id="PF05946">
    <property type="entry name" value="TcpA"/>
    <property type="match status" value="1"/>
</dbReference>
<dbReference type="InterPro" id="IPR010271">
    <property type="entry name" value="TcpA"/>
</dbReference>
<dbReference type="Gene3D" id="3.30.1690.10">
    <property type="entry name" value="TcpA-like pilin"/>
    <property type="match status" value="1"/>
</dbReference>
<dbReference type="GO" id="GO:0009289">
    <property type="term" value="C:pilus"/>
    <property type="evidence" value="ECO:0007669"/>
    <property type="project" value="InterPro"/>
</dbReference>
<proteinExistence type="predicted"/>
<dbReference type="AlphaFoldDB" id="A0A636G8J9"/>
<evidence type="ECO:0000313" key="3">
    <source>
        <dbReference type="EMBL" id="EDI0271765.1"/>
    </source>
</evidence>
<dbReference type="NCBIfam" id="TIGR02532">
    <property type="entry name" value="IV_pilin_GFxxxE"/>
    <property type="match status" value="1"/>
</dbReference>
<keyword evidence="2" id="KW-0472">Membrane</keyword>